<feature type="region of interest" description="Disordered" evidence="1">
    <location>
        <begin position="1"/>
        <end position="62"/>
    </location>
</feature>
<keyword evidence="2" id="KW-1133">Transmembrane helix</keyword>
<gene>
    <name evidence="3" type="ORF">KTA_25940</name>
</gene>
<evidence type="ECO:0000256" key="2">
    <source>
        <dbReference type="SAM" id="Phobius"/>
    </source>
</evidence>
<evidence type="ECO:0000313" key="3">
    <source>
        <dbReference type="EMBL" id="BBH94395.1"/>
    </source>
</evidence>
<keyword evidence="2" id="KW-0812">Transmembrane</keyword>
<sequence>MSDVKHDQNQPSAGAAQEAVGQEQTTGEAAASRAASQTSDSEAGAGRAGQSTPAAASSTDGETNGGPLGCCLGVTVGLLLSLSLPVAARLIGSPVTDFLNGALLRVAMVLAALVAASICGYFGWKIGRLLYREYELSPRQRRRLEELERKYAQRQRRRL</sequence>
<protein>
    <submittedName>
        <fullName evidence="3">Uncharacterized protein</fullName>
    </submittedName>
</protein>
<reference evidence="3" key="1">
    <citation type="submission" date="2018-12" db="EMBL/GenBank/DDBJ databases">
        <title>Novel natural products biosynthetic potential of the class Ktedonobacteria.</title>
        <authorList>
            <person name="Zheng Y."/>
            <person name="Saitou A."/>
            <person name="Wang C.M."/>
            <person name="Toyoda A."/>
            <person name="Minakuchi Y."/>
            <person name="Sekiguchi Y."/>
            <person name="Ueda K."/>
            <person name="Takano H."/>
            <person name="Sakai Y."/>
            <person name="Yokota A."/>
            <person name="Yabe S."/>
        </authorList>
    </citation>
    <scope>NUCLEOTIDE SEQUENCE</scope>
    <source>
        <strain evidence="3">A3-2</strain>
    </source>
</reference>
<feature type="compositionally biased region" description="Polar residues" evidence="1">
    <location>
        <begin position="49"/>
        <end position="62"/>
    </location>
</feature>
<dbReference type="EMBL" id="AP019377">
    <property type="protein sequence ID" value="BBH94395.1"/>
    <property type="molecule type" value="Genomic_DNA"/>
</dbReference>
<feature type="transmembrane region" description="Helical" evidence="2">
    <location>
        <begin position="68"/>
        <end position="91"/>
    </location>
</feature>
<accession>A0A455T6E5</accession>
<feature type="compositionally biased region" description="Low complexity" evidence="1">
    <location>
        <begin position="13"/>
        <end position="24"/>
    </location>
</feature>
<keyword evidence="2" id="KW-0472">Membrane</keyword>
<feature type="transmembrane region" description="Helical" evidence="2">
    <location>
        <begin position="103"/>
        <end position="124"/>
    </location>
</feature>
<name>A0A455T6E5_9CHLR</name>
<proteinExistence type="predicted"/>
<evidence type="ECO:0000256" key="1">
    <source>
        <dbReference type="SAM" id="MobiDB-lite"/>
    </source>
</evidence>
<dbReference type="AlphaFoldDB" id="A0A455T6E5"/>
<organism evidence="3">
    <name type="scientific">Thermogemmatispora argillosa</name>
    <dbReference type="NCBI Taxonomy" id="2045280"/>
    <lineage>
        <taxon>Bacteria</taxon>
        <taxon>Bacillati</taxon>
        <taxon>Chloroflexota</taxon>
        <taxon>Ktedonobacteria</taxon>
        <taxon>Thermogemmatisporales</taxon>
        <taxon>Thermogemmatisporaceae</taxon>
        <taxon>Thermogemmatispora</taxon>
    </lineage>
</organism>